<proteinExistence type="predicted"/>
<dbReference type="Gene3D" id="4.10.240.10">
    <property type="entry name" value="Zn(2)-C6 fungal-type DNA-binding domain"/>
    <property type="match status" value="1"/>
</dbReference>
<evidence type="ECO:0000256" key="3">
    <source>
        <dbReference type="ARBA" id="ARBA00023015"/>
    </source>
</evidence>
<evidence type="ECO:0000313" key="9">
    <source>
        <dbReference type="Proteomes" id="UP000799302"/>
    </source>
</evidence>
<dbReference type="OrthoDB" id="5370478at2759"/>
<dbReference type="Proteomes" id="UP000799302">
    <property type="component" value="Unassembled WGS sequence"/>
</dbReference>
<dbReference type="GO" id="GO:0006351">
    <property type="term" value="P:DNA-templated transcription"/>
    <property type="evidence" value="ECO:0007669"/>
    <property type="project" value="InterPro"/>
</dbReference>
<keyword evidence="3" id="KW-0805">Transcription regulation</keyword>
<feature type="compositionally biased region" description="Polar residues" evidence="6">
    <location>
        <begin position="768"/>
        <end position="802"/>
    </location>
</feature>
<dbReference type="AlphaFoldDB" id="A0A6A6U4Z4"/>
<feature type="region of interest" description="Disordered" evidence="6">
    <location>
        <begin position="404"/>
        <end position="426"/>
    </location>
</feature>
<dbReference type="GO" id="GO:0000981">
    <property type="term" value="F:DNA-binding transcription factor activity, RNA polymerase II-specific"/>
    <property type="evidence" value="ECO:0007669"/>
    <property type="project" value="InterPro"/>
</dbReference>
<evidence type="ECO:0000313" key="8">
    <source>
        <dbReference type="EMBL" id="KAF2667359.1"/>
    </source>
</evidence>
<dbReference type="Pfam" id="PF00172">
    <property type="entry name" value="Zn_clus"/>
    <property type="match status" value="1"/>
</dbReference>
<dbReference type="InterPro" id="IPR050815">
    <property type="entry name" value="TF_fung"/>
</dbReference>
<gene>
    <name evidence="8" type="ORF">BT63DRAFT_441038</name>
</gene>
<dbReference type="GO" id="GO:0005634">
    <property type="term" value="C:nucleus"/>
    <property type="evidence" value="ECO:0007669"/>
    <property type="project" value="UniProtKB-SubCell"/>
</dbReference>
<keyword evidence="4" id="KW-0804">Transcription</keyword>
<dbReference type="PANTHER" id="PTHR47338">
    <property type="entry name" value="ZN(II)2CYS6 TRANSCRIPTION FACTOR (EUROFUNG)-RELATED"/>
    <property type="match status" value="1"/>
</dbReference>
<dbReference type="CDD" id="cd12148">
    <property type="entry name" value="fungal_TF_MHR"/>
    <property type="match status" value="1"/>
</dbReference>
<dbReference type="InterPro" id="IPR036864">
    <property type="entry name" value="Zn2-C6_fun-type_DNA-bd_sf"/>
</dbReference>
<feature type="region of interest" description="Disordered" evidence="6">
    <location>
        <begin position="768"/>
        <end position="856"/>
    </location>
</feature>
<feature type="domain" description="Zn(2)-C6 fungal-type" evidence="7">
    <location>
        <begin position="49"/>
        <end position="81"/>
    </location>
</feature>
<keyword evidence="2" id="KW-0479">Metal-binding</keyword>
<dbReference type="GO" id="GO:0003677">
    <property type="term" value="F:DNA binding"/>
    <property type="evidence" value="ECO:0007669"/>
    <property type="project" value="InterPro"/>
</dbReference>
<evidence type="ECO:0000259" key="7">
    <source>
        <dbReference type="PROSITE" id="PS50048"/>
    </source>
</evidence>
<dbReference type="SUPFAM" id="SSF57701">
    <property type="entry name" value="Zn2/Cys6 DNA-binding domain"/>
    <property type="match status" value="1"/>
</dbReference>
<comment type="subcellular location">
    <subcellularLocation>
        <location evidence="1">Nucleus</location>
    </subcellularLocation>
</comment>
<dbReference type="Pfam" id="PF04082">
    <property type="entry name" value="Fungal_trans"/>
    <property type="match status" value="1"/>
</dbReference>
<feature type="region of interest" description="Disordered" evidence="6">
    <location>
        <begin position="83"/>
        <end position="122"/>
    </location>
</feature>
<reference evidence="8" key="1">
    <citation type="journal article" date="2020" name="Stud. Mycol.">
        <title>101 Dothideomycetes genomes: a test case for predicting lifestyles and emergence of pathogens.</title>
        <authorList>
            <person name="Haridas S."/>
            <person name="Albert R."/>
            <person name="Binder M."/>
            <person name="Bloem J."/>
            <person name="Labutti K."/>
            <person name="Salamov A."/>
            <person name="Andreopoulos B."/>
            <person name="Baker S."/>
            <person name="Barry K."/>
            <person name="Bills G."/>
            <person name="Bluhm B."/>
            <person name="Cannon C."/>
            <person name="Castanera R."/>
            <person name="Culley D."/>
            <person name="Daum C."/>
            <person name="Ezra D."/>
            <person name="Gonzalez J."/>
            <person name="Henrissat B."/>
            <person name="Kuo A."/>
            <person name="Liang C."/>
            <person name="Lipzen A."/>
            <person name="Lutzoni F."/>
            <person name="Magnuson J."/>
            <person name="Mondo S."/>
            <person name="Nolan M."/>
            <person name="Ohm R."/>
            <person name="Pangilinan J."/>
            <person name="Park H.-J."/>
            <person name="Ramirez L."/>
            <person name="Alfaro M."/>
            <person name="Sun H."/>
            <person name="Tritt A."/>
            <person name="Yoshinaga Y."/>
            <person name="Zwiers L.-H."/>
            <person name="Turgeon B."/>
            <person name="Goodwin S."/>
            <person name="Spatafora J."/>
            <person name="Crous P."/>
            <person name="Grigoriev I."/>
        </authorList>
    </citation>
    <scope>NUCLEOTIDE SEQUENCE</scope>
    <source>
        <strain evidence="8">CBS 115976</strain>
    </source>
</reference>
<feature type="compositionally biased region" description="Polar residues" evidence="6">
    <location>
        <begin position="404"/>
        <end position="414"/>
    </location>
</feature>
<dbReference type="InterPro" id="IPR001138">
    <property type="entry name" value="Zn2Cys6_DnaBD"/>
</dbReference>
<evidence type="ECO:0000256" key="6">
    <source>
        <dbReference type="SAM" id="MobiDB-lite"/>
    </source>
</evidence>
<accession>A0A6A6U4Z4</accession>
<sequence>MDPSQQPIDSKAALSLDLLAAATRETIPTEAGLERRPDQPAPRMRSSIACARCRRSKIKCLNNGVNTPCRGCMVAGRECTYPSPAYKERGHRRDGSIGRSDDLSTPDASRSSRSKPKKSTSQYFGLNQSNRALIDALDPTVLTPQIWLELFEIWQLHFSIDLPFLHPPSFLKLLRQAKGASSASDFSTPKVESQNELPAAPAELLLAFLALTSKFHPGLVAHHSPGSTNRPSNPLLAAEYYATACKAKLTILLDINSPPDLARVQAYLMLAFHEWGNGSSVPSWNYLGQATRFAHLMGLNYQQDIEDSLSKSSVVHHLNPEPAIAQALPGSEDESREQETHRRTFWACFILERCLSSGRFRPLSIRVEDIKIQLPISERAFLFNERVQTPLLSDSVEDLVRSSNGGVQVASPSGQGARGRENMDASTTWETGPYEGLVSRYVKASEIYSAVVHWACQGGRLTERYPPWDTQSTWNSLSRAVQNLTDKLPRDLALSQANISAHITSRTSGPFTLLHTMLLLSKMILHRELIPFLPIRADQPSGPLDDLAPYMKGLPESEGLDFYAESASELFKSARDLLNLYLTCAEWKMLVETPLVGFASYMIAMLGIYSTHFPWMDAKEWMSSSSHSAQTQPAGLGLFAVRDAETARKASDLVSTFRPKLQLADGWYKTLGRLHRLFFRTKKELRKHFKSQLFSANEPNQSRSPSHALRMGHETYQHLDAAFGRDPSPQIEDAVMMDVAESLRDDNGQQASEGALRDSWAAVNALQNHNRNSPPTSNGFASNYQNQTSPSATPNNQHNQPSAYPPISPNAGGQPYTPTQQTNFSQNPYGAPFQPQASPAVHQAEAPQEPPIPKALAQPLTPEQADTWLTSLETVFGANDVAAFVEAVDWKDFASPASPAKGWLRVVWMG</sequence>
<evidence type="ECO:0000256" key="5">
    <source>
        <dbReference type="ARBA" id="ARBA00023242"/>
    </source>
</evidence>
<dbReference type="PANTHER" id="PTHR47338:SF5">
    <property type="entry name" value="ZN(II)2CYS6 TRANSCRIPTION FACTOR (EUROFUNG)"/>
    <property type="match status" value="1"/>
</dbReference>
<dbReference type="EMBL" id="MU004237">
    <property type="protein sequence ID" value="KAF2667359.1"/>
    <property type="molecule type" value="Genomic_DNA"/>
</dbReference>
<organism evidence="8 9">
    <name type="scientific">Microthyrium microscopicum</name>
    <dbReference type="NCBI Taxonomy" id="703497"/>
    <lineage>
        <taxon>Eukaryota</taxon>
        <taxon>Fungi</taxon>
        <taxon>Dikarya</taxon>
        <taxon>Ascomycota</taxon>
        <taxon>Pezizomycotina</taxon>
        <taxon>Dothideomycetes</taxon>
        <taxon>Dothideomycetes incertae sedis</taxon>
        <taxon>Microthyriales</taxon>
        <taxon>Microthyriaceae</taxon>
        <taxon>Microthyrium</taxon>
    </lineage>
</organism>
<dbReference type="PROSITE" id="PS00463">
    <property type="entry name" value="ZN2_CY6_FUNGAL_1"/>
    <property type="match status" value="1"/>
</dbReference>
<dbReference type="PROSITE" id="PS50048">
    <property type="entry name" value="ZN2_CY6_FUNGAL_2"/>
    <property type="match status" value="1"/>
</dbReference>
<evidence type="ECO:0000256" key="2">
    <source>
        <dbReference type="ARBA" id="ARBA00022723"/>
    </source>
</evidence>
<dbReference type="SMART" id="SM00906">
    <property type="entry name" value="Fungal_trans"/>
    <property type="match status" value="1"/>
</dbReference>
<feature type="compositionally biased region" description="Polar residues" evidence="6">
    <location>
        <begin position="816"/>
        <end position="828"/>
    </location>
</feature>
<feature type="compositionally biased region" description="Basic and acidic residues" evidence="6">
    <location>
        <begin position="86"/>
        <end position="102"/>
    </location>
</feature>
<dbReference type="GO" id="GO:0008270">
    <property type="term" value="F:zinc ion binding"/>
    <property type="evidence" value="ECO:0007669"/>
    <property type="project" value="InterPro"/>
</dbReference>
<evidence type="ECO:0000256" key="4">
    <source>
        <dbReference type="ARBA" id="ARBA00023163"/>
    </source>
</evidence>
<evidence type="ECO:0000256" key="1">
    <source>
        <dbReference type="ARBA" id="ARBA00004123"/>
    </source>
</evidence>
<dbReference type="SMART" id="SM00066">
    <property type="entry name" value="GAL4"/>
    <property type="match status" value="1"/>
</dbReference>
<keyword evidence="5" id="KW-0539">Nucleus</keyword>
<name>A0A6A6U4Z4_9PEZI</name>
<protein>
    <recommendedName>
        <fullName evidence="7">Zn(2)-C6 fungal-type domain-containing protein</fullName>
    </recommendedName>
</protein>
<dbReference type="InterPro" id="IPR007219">
    <property type="entry name" value="XnlR_reg_dom"/>
</dbReference>
<dbReference type="CDD" id="cd00067">
    <property type="entry name" value="GAL4"/>
    <property type="match status" value="1"/>
</dbReference>
<keyword evidence="9" id="KW-1185">Reference proteome</keyword>